<name>A0A915KXU6_ROMCU</name>
<proteinExistence type="predicted"/>
<protein>
    <submittedName>
        <fullName evidence="2">Uncharacterized protein</fullName>
    </submittedName>
</protein>
<organism evidence="1 2">
    <name type="scientific">Romanomermis culicivorax</name>
    <name type="common">Nematode worm</name>
    <dbReference type="NCBI Taxonomy" id="13658"/>
    <lineage>
        <taxon>Eukaryota</taxon>
        <taxon>Metazoa</taxon>
        <taxon>Ecdysozoa</taxon>
        <taxon>Nematoda</taxon>
        <taxon>Enoplea</taxon>
        <taxon>Dorylaimia</taxon>
        <taxon>Mermithida</taxon>
        <taxon>Mermithoidea</taxon>
        <taxon>Mermithidae</taxon>
        <taxon>Romanomermis</taxon>
    </lineage>
</organism>
<dbReference type="WBParaSite" id="nRc.2.0.1.t42321-RA">
    <property type="protein sequence ID" value="nRc.2.0.1.t42321-RA"/>
    <property type="gene ID" value="nRc.2.0.1.g42321"/>
</dbReference>
<evidence type="ECO:0000313" key="2">
    <source>
        <dbReference type="WBParaSite" id="nRc.2.0.1.t42321-RA"/>
    </source>
</evidence>
<dbReference type="Proteomes" id="UP000887565">
    <property type="component" value="Unplaced"/>
</dbReference>
<keyword evidence="1" id="KW-1185">Reference proteome</keyword>
<dbReference type="AlphaFoldDB" id="A0A915KXU6"/>
<reference evidence="2" key="1">
    <citation type="submission" date="2022-11" db="UniProtKB">
        <authorList>
            <consortium name="WormBaseParasite"/>
        </authorList>
    </citation>
    <scope>IDENTIFICATION</scope>
</reference>
<evidence type="ECO:0000313" key="1">
    <source>
        <dbReference type="Proteomes" id="UP000887565"/>
    </source>
</evidence>
<sequence length="142" mass="15881">MPYIIIFQDYFTEYIEAALIPDTSAATIHNEVLKELRASEAASKKRFDEKAHAGEYTVGDLVLLRCEKRKISICSCEPVPHAEACAVNVPILIQFCPLTTELCKPIGISTTMTSIANELSDFCTLTIISRQLSIVWRQPFTL</sequence>
<accession>A0A915KXU6</accession>